<geneLocation type="plasmid" evidence="1">
    <name>pM2-1</name>
</geneLocation>
<gene>
    <name evidence="1" type="ORF">EKPLLCFL_00100</name>
</gene>
<organism evidence="1">
    <name type="scientific">Providencia stuartii</name>
    <dbReference type="NCBI Taxonomy" id="588"/>
    <lineage>
        <taxon>Bacteria</taxon>
        <taxon>Pseudomonadati</taxon>
        <taxon>Pseudomonadota</taxon>
        <taxon>Gammaproteobacteria</taxon>
        <taxon>Enterobacterales</taxon>
        <taxon>Morganellaceae</taxon>
        <taxon>Providencia</taxon>
    </lineage>
</organism>
<name>A0A899NDX9_PROST</name>
<keyword evidence="1" id="KW-0614">Plasmid</keyword>
<protein>
    <submittedName>
        <fullName evidence="1">Uncharacterized protein</fullName>
    </submittedName>
</protein>
<dbReference type="AlphaFoldDB" id="A0A899NDX9"/>
<evidence type="ECO:0000313" key="1">
    <source>
        <dbReference type="EMBL" id="QSM62335.1"/>
    </source>
</evidence>
<sequence>MTYLEEVFAGVERNKGKELADLFRSAEAQIARAEQGSTESDDNAYDLRQQEGLKVTEALIRAGGLSGKTIEIIRYSKTSTQVEIRDADGCLVWRDFTFTNDFVFGLAKNIAF</sequence>
<reference evidence="1" key="1">
    <citation type="submission" date="2020-07" db="EMBL/GenBank/DDBJ databases">
        <title>Persistence and transmission of plasmid-borne blaNDM genes carried by diverse species of Enterobacterium in a Chinese goose farm.</title>
        <authorList>
            <person name="Fang L.-X."/>
            <person name="Cen D.-J."/>
        </authorList>
    </citation>
    <scope>NUCLEOTIDE SEQUENCE</scope>
    <source>
        <strain evidence="1">M2</strain>
        <plasmid evidence="1">pM2-1</plasmid>
    </source>
</reference>
<accession>A0A899NDX9</accession>
<dbReference type="RefSeq" id="WP_191901268.1">
    <property type="nucleotide sequence ID" value="NZ_CP095444.1"/>
</dbReference>
<dbReference type="EMBL" id="MT813046">
    <property type="protein sequence ID" value="QSM62335.1"/>
    <property type="molecule type" value="Genomic_DNA"/>
</dbReference>
<proteinExistence type="predicted"/>